<evidence type="ECO:0000313" key="2">
    <source>
        <dbReference type="EMBL" id="GMI81993.1"/>
    </source>
</evidence>
<dbReference type="EMBL" id="BSYR01000019">
    <property type="protein sequence ID" value="GMI81993.1"/>
    <property type="molecule type" value="Genomic_DNA"/>
</dbReference>
<dbReference type="PANTHER" id="PTHR33116">
    <property type="entry name" value="REVERSE TRANSCRIPTASE ZINC-BINDING DOMAIN-CONTAINING PROTEIN-RELATED-RELATED"/>
    <property type="match status" value="1"/>
</dbReference>
<dbReference type="GO" id="GO:0004523">
    <property type="term" value="F:RNA-DNA hybrid ribonuclease activity"/>
    <property type="evidence" value="ECO:0007669"/>
    <property type="project" value="InterPro"/>
</dbReference>
<dbReference type="SUPFAM" id="SSF56672">
    <property type="entry name" value="DNA/RNA polymerases"/>
    <property type="match status" value="1"/>
</dbReference>
<dbReference type="CDD" id="cd01650">
    <property type="entry name" value="RT_nLTR_like"/>
    <property type="match status" value="1"/>
</dbReference>
<dbReference type="OrthoDB" id="1001505at2759"/>
<dbReference type="InterPro" id="IPR026960">
    <property type="entry name" value="RVT-Znf"/>
</dbReference>
<dbReference type="CDD" id="cd06222">
    <property type="entry name" value="RNase_H_like"/>
    <property type="match status" value="1"/>
</dbReference>
<gene>
    <name evidence="2" type="ORF">HRI_001868600</name>
</gene>
<comment type="caution">
    <text evidence="2">The sequence shown here is derived from an EMBL/GenBank/DDBJ whole genome shotgun (WGS) entry which is preliminary data.</text>
</comment>
<feature type="domain" description="Reverse transcriptase" evidence="1">
    <location>
        <begin position="476"/>
        <end position="755"/>
    </location>
</feature>
<dbReference type="Pfam" id="PF03372">
    <property type="entry name" value="Exo_endo_phos"/>
    <property type="match status" value="1"/>
</dbReference>
<dbReference type="InterPro" id="IPR002156">
    <property type="entry name" value="RNaseH_domain"/>
</dbReference>
<dbReference type="Gene3D" id="3.30.420.10">
    <property type="entry name" value="Ribonuclease H-like superfamily/Ribonuclease H"/>
    <property type="match status" value="1"/>
</dbReference>
<dbReference type="PROSITE" id="PS50878">
    <property type="entry name" value="RT_POL"/>
    <property type="match status" value="1"/>
</dbReference>
<dbReference type="InterPro" id="IPR043502">
    <property type="entry name" value="DNA/RNA_pol_sf"/>
</dbReference>
<dbReference type="InterPro" id="IPR036397">
    <property type="entry name" value="RNaseH_sf"/>
</dbReference>
<evidence type="ECO:0000313" key="3">
    <source>
        <dbReference type="Proteomes" id="UP001165190"/>
    </source>
</evidence>
<dbReference type="GO" id="GO:0003676">
    <property type="term" value="F:nucleic acid binding"/>
    <property type="evidence" value="ECO:0007669"/>
    <property type="project" value="InterPro"/>
</dbReference>
<keyword evidence="3" id="KW-1185">Reference proteome</keyword>
<dbReference type="Pfam" id="PF13456">
    <property type="entry name" value="RVT_3"/>
    <property type="match status" value="1"/>
</dbReference>
<dbReference type="PANTHER" id="PTHR33116:SF86">
    <property type="entry name" value="REVERSE TRANSCRIPTASE DOMAIN-CONTAINING PROTEIN"/>
    <property type="match status" value="1"/>
</dbReference>
<dbReference type="InterPro" id="IPR000477">
    <property type="entry name" value="RT_dom"/>
</dbReference>
<dbReference type="InterPro" id="IPR012337">
    <property type="entry name" value="RNaseH-like_sf"/>
</dbReference>
<dbReference type="InterPro" id="IPR036691">
    <property type="entry name" value="Endo/exonu/phosph_ase_sf"/>
</dbReference>
<dbReference type="InterPro" id="IPR044730">
    <property type="entry name" value="RNase_H-like_dom_plant"/>
</dbReference>
<dbReference type="Pfam" id="PF00078">
    <property type="entry name" value="RVT_1"/>
    <property type="match status" value="1"/>
</dbReference>
<dbReference type="Proteomes" id="UP001165190">
    <property type="component" value="Unassembled WGS sequence"/>
</dbReference>
<sequence>MKLLSWNVRGLGKPRTVGRVKQKLRVESPSIIFFMETKVNEKKMARIRSRCGFPNGIDVGAVGRSGGLSMGWKSSCNVSLRSYSKNHIDVLINDDSDGLQWRCTGFYGALEECRRTESWDLMRSLNDTPNLPWVVIGDFNEIFLATEKQGGRVRNARQMDNFRTVVEECSLLDLGYTGPWFTWEKGRFSETNIRERLDRGLANPVWEAQFPDYHIRHLSHSFSDHRPILLNTGHGKTFRNRIWHFRFESAWLVEDSCISKVERLWTSSSGSFLDRLKSLCLGLDVWFKQIRKDKGLTVADLNKKLESLNSLQPTDNVLGEIMDVKLAINFELDKEELYWEQRARSNWLKYGDRNTAFFHRCATQRKRRNKIRSLENDSGVICMNEQEMGQVARNYFTDLFTTKGVGDCSRILEGVACCIDNDMNNKLTRDFDKAEFWEAVKSMQPLKAAGEDGLGALFYQKFWHVLGNDVVEFCTSVLAGTIPMSVFNHTRIVLIPKNDSPTNMSHFRPISLCNVLFKIISKVLVNRFQAVLHLCIDESQSAFVPGRLITDNVLAAFEIIHSMRSKRVGKKGHFALKLDMSKAYDRVEWPFIEAMMKKMGFSQQWISLIMLCISSVSYSVVLNGQVGQSFTPTRGLRQGDPLSPYLFLLCGEGLSSLLRQEQSGIGIRITRSAPRVSHLFFADDSLIFGEVTTECAARLLSLLEDYERCSGQVINYSKSGIFFSSNCIEYTREDVCRILRVSNLICPEKYLGLPMVVGRNRKKAFMAIRDRVVASIIAWSPRSLSQGGKEVYIKAILQSIPTYTMSCFLLPKTFCRELEAIMARFWWQHNKDQRGIHWCLWSDLCHLKENGGLGFRDMAKFNIALLAKQEWRLVSNPSSLVARLLRAKYFPTSDFLHASLGSTPSLTWKSIWSARGLLEKGLRYKVGSGGSISIWNDFLLPGSSPRRIQSPPVPNLIWVSDLIEGDSMTWKVDLIRASFISSEAEEILCIPISRFSQADRVVWSGEHSGIYSVRSGYRMLLPPSNTDTTMKALFQKLWNVECPSKMKIQCWKFLKNLVPTKLNLCVRRVTTDPTCFRCLQNPENVEHVLRNCPFAEQVWAGLGFISPSIDSQSNFSEWLSNVLNNTNTSRYTEIILTIWALWTTRNKFIFEGEQKNPMDVITSIKSYVLELRLVSERTMVTNPQARVEWSPPEDPYVKVNVDAGFRQQEKAALVGIIIRNTQGQILGASSSMVYHIPSTFAAEAHAVVCGLRLAADLGFSHVAIEGDSGAIINKLRSPLEDPSDIGALISEAKGQSRVFQGCTFLFRHRSAKKAAHALTTLRRSLDTDLVWIEETPAEIEAIAADDRRSWDPP</sequence>
<organism evidence="2 3">
    <name type="scientific">Hibiscus trionum</name>
    <name type="common">Flower of an hour</name>
    <dbReference type="NCBI Taxonomy" id="183268"/>
    <lineage>
        <taxon>Eukaryota</taxon>
        <taxon>Viridiplantae</taxon>
        <taxon>Streptophyta</taxon>
        <taxon>Embryophyta</taxon>
        <taxon>Tracheophyta</taxon>
        <taxon>Spermatophyta</taxon>
        <taxon>Magnoliopsida</taxon>
        <taxon>eudicotyledons</taxon>
        <taxon>Gunneridae</taxon>
        <taxon>Pentapetalae</taxon>
        <taxon>rosids</taxon>
        <taxon>malvids</taxon>
        <taxon>Malvales</taxon>
        <taxon>Malvaceae</taxon>
        <taxon>Malvoideae</taxon>
        <taxon>Hibiscus</taxon>
    </lineage>
</organism>
<dbReference type="Gene3D" id="3.60.10.10">
    <property type="entry name" value="Endonuclease/exonuclease/phosphatase"/>
    <property type="match status" value="1"/>
</dbReference>
<dbReference type="SUPFAM" id="SSF56219">
    <property type="entry name" value="DNase I-like"/>
    <property type="match status" value="1"/>
</dbReference>
<dbReference type="SUPFAM" id="SSF53098">
    <property type="entry name" value="Ribonuclease H-like"/>
    <property type="match status" value="1"/>
</dbReference>
<name>A0A9W7LZF7_HIBTR</name>
<reference evidence="2" key="1">
    <citation type="submission" date="2023-05" db="EMBL/GenBank/DDBJ databases">
        <title>Genome and transcriptome analyses reveal genes involved in the formation of fine ridges on petal epidermal cells in Hibiscus trionum.</title>
        <authorList>
            <person name="Koshimizu S."/>
            <person name="Masuda S."/>
            <person name="Ishii T."/>
            <person name="Shirasu K."/>
            <person name="Hoshino A."/>
            <person name="Arita M."/>
        </authorList>
    </citation>
    <scope>NUCLEOTIDE SEQUENCE</scope>
    <source>
        <strain evidence="2">Hamamatsu line</strain>
    </source>
</reference>
<dbReference type="InterPro" id="IPR005135">
    <property type="entry name" value="Endo/exonuclease/phosphatase"/>
</dbReference>
<protein>
    <recommendedName>
        <fullName evidence="1">Reverse transcriptase domain-containing protein</fullName>
    </recommendedName>
</protein>
<dbReference type="Pfam" id="PF13966">
    <property type="entry name" value="zf-RVT"/>
    <property type="match status" value="1"/>
</dbReference>
<evidence type="ECO:0000259" key="1">
    <source>
        <dbReference type="PROSITE" id="PS50878"/>
    </source>
</evidence>
<accession>A0A9W7LZF7</accession>
<proteinExistence type="predicted"/>